<organism evidence="1 2">
    <name type="scientific">Popillia japonica</name>
    <name type="common">Japanese beetle</name>
    <dbReference type="NCBI Taxonomy" id="7064"/>
    <lineage>
        <taxon>Eukaryota</taxon>
        <taxon>Metazoa</taxon>
        <taxon>Ecdysozoa</taxon>
        <taxon>Arthropoda</taxon>
        <taxon>Hexapoda</taxon>
        <taxon>Insecta</taxon>
        <taxon>Pterygota</taxon>
        <taxon>Neoptera</taxon>
        <taxon>Endopterygota</taxon>
        <taxon>Coleoptera</taxon>
        <taxon>Polyphaga</taxon>
        <taxon>Scarabaeiformia</taxon>
        <taxon>Scarabaeidae</taxon>
        <taxon>Rutelinae</taxon>
        <taxon>Popillia</taxon>
    </lineage>
</organism>
<reference evidence="1 2" key="1">
    <citation type="journal article" date="2024" name="BMC Genomics">
        <title>De novo assembly and annotation of Popillia japonica's genome with initial clues to its potential as an invasive pest.</title>
        <authorList>
            <person name="Cucini C."/>
            <person name="Boschi S."/>
            <person name="Funari R."/>
            <person name="Cardaioli E."/>
            <person name="Iannotti N."/>
            <person name="Marturano G."/>
            <person name="Paoli F."/>
            <person name="Bruttini M."/>
            <person name="Carapelli A."/>
            <person name="Frati F."/>
            <person name="Nardi F."/>
        </authorList>
    </citation>
    <scope>NUCLEOTIDE SEQUENCE [LARGE SCALE GENOMIC DNA]</scope>
    <source>
        <strain evidence="1">DMR45628</strain>
    </source>
</reference>
<comment type="caution">
    <text evidence="1">The sequence shown here is derived from an EMBL/GenBank/DDBJ whole genome shotgun (WGS) entry which is preliminary data.</text>
</comment>
<keyword evidence="2" id="KW-1185">Reference proteome</keyword>
<dbReference type="AlphaFoldDB" id="A0AAW1HVA9"/>
<evidence type="ECO:0000313" key="1">
    <source>
        <dbReference type="EMBL" id="KAK9680707.1"/>
    </source>
</evidence>
<protein>
    <submittedName>
        <fullName evidence="1">Uncharacterized protein</fullName>
    </submittedName>
</protein>
<evidence type="ECO:0000313" key="2">
    <source>
        <dbReference type="Proteomes" id="UP001458880"/>
    </source>
</evidence>
<name>A0AAW1HVA9_POPJA</name>
<dbReference type="Proteomes" id="UP001458880">
    <property type="component" value="Unassembled WGS sequence"/>
</dbReference>
<accession>A0AAW1HVA9</accession>
<gene>
    <name evidence="1" type="ORF">QE152_g38873</name>
</gene>
<sequence length="325" mass="38847">MWKKFEPVSSRISLIRVEGKYRNITLINVHAPTESKEIERISLIRVEGKYRNITLINVHAPTESKEIEEKVLFYEELGKVVANVSKTKDIRVYRKADVGSDHFLVILKLKEEIQSKSTKNHKIVRYNTDFYKDEDIRAKYQARLEQKMLSTPVALELTQKWKNVEEAILLAAKVLQEPQRKKYEGWFGEECKRVLEERAKMKLKMQRKKYEGWFGEECKRVLEERAKMKLKMVTKSSEKCKEEEYQESRRKAKQTCRKKEREFFEAKLEKIENSFKDKDIRKFYKEITSERVSKTRILENFIKKLQVKEVDITEELFSSRKATEL</sequence>
<dbReference type="EMBL" id="JASPKY010000878">
    <property type="protein sequence ID" value="KAK9680707.1"/>
    <property type="molecule type" value="Genomic_DNA"/>
</dbReference>
<proteinExistence type="predicted"/>